<protein>
    <recommendedName>
        <fullName evidence="1">Heterokaryon incompatibility domain-containing protein</fullName>
    </recommendedName>
</protein>
<evidence type="ECO:0000259" key="1">
    <source>
        <dbReference type="Pfam" id="PF06985"/>
    </source>
</evidence>
<proteinExistence type="predicted"/>
<name>A0A4Q4N2U0_ALTAL</name>
<dbReference type="VEuPathDB" id="FungiDB:CC77DRAFT_675279"/>
<sequence>MQRDDRVPLKEIYDNPEALHEKVERIIDLALYEVSYDSPLRLRFITPVSRDQWLVDDNYNEYRLTTPEEHQHDMEYVTVSYCWKHTQSTQGLPQIPQYRISKSSDVAMCEPRPISCPELVFHRAMLFARSRKCQFLWIDQECIDQTSSADIQSHLKVMHRIYEESKWTVAILSVTITDHSLLECFVTYLYFEEAERETERNLAKLSRETSDHTSAFDQRVQGATTLLHYITQDTWFSRTWAYQEKRCASTLFLLVPIKEFTKLPHQLRLHTIGADLCFEVAHFNLLAKTHREDVSYQGQKFYRLRDDIHRNYTTSWDRATSQYGCYPIFRAIQDCENLVVADRIAVFGHVCGFRYRLESNILHSARFRFSACVIALLLANVYVDRGKRFELLKWIWQTLEEHSKVQTAEPDLGAWILVLLDSSYRLPKDHAPEVRAMTSTNHLGRRHTM</sequence>
<dbReference type="InterPro" id="IPR010730">
    <property type="entry name" value="HET"/>
</dbReference>
<evidence type="ECO:0000313" key="2">
    <source>
        <dbReference type="EMBL" id="RYN67461.1"/>
    </source>
</evidence>
<organism evidence="2 3">
    <name type="scientific">Alternaria alternata</name>
    <name type="common">Alternaria rot fungus</name>
    <name type="synonym">Torula alternata</name>
    <dbReference type="NCBI Taxonomy" id="5599"/>
    <lineage>
        <taxon>Eukaryota</taxon>
        <taxon>Fungi</taxon>
        <taxon>Dikarya</taxon>
        <taxon>Ascomycota</taxon>
        <taxon>Pezizomycotina</taxon>
        <taxon>Dothideomycetes</taxon>
        <taxon>Pleosporomycetidae</taxon>
        <taxon>Pleosporales</taxon>
        <taxon>Pleosporineae</taxon>
        <taxon>Pleosporaceae</taxon>
        <taxon>Alternaria</taxon>
        <taxon>Alternaria sect. Alternaria</taxon>
        <taxon>Alternaria alternata complex</taxon>
    </lineage>
</organism>
<dbReference type="Pfam" id="PF06985">
    <property type="entry name" value="HET"/>
    <property type="match status" value="1"/>
</dbReference>
<feature type="domain" description="Heterokaryon incompatibility" evidence="1">
    <location>
        <begin position="76"/>
        <end position="244"/>
    </location>
</feature>
<reference evidence="3" key="1">
    <citation type="journal article" date="2019" name="bioRxiv">
        <title>Genomics, evolutionary history and diagnostics of the Alternaria alternata species group including apple and Asian pear pathotypes.</title>
        <authorList>
            <person name="Armitage A.D."/>
            <person name="Cockerton H.M."/>
            <person name="Sreenivasaprasad S."/>
            <person name="Woodhall J.W."/>
            <person name="Lane C.R."/>
            <person name="Harrison R.J."/>
            <person name="Clarkson J.P."/>
        </authorList>
    </citation>
    <scope>NUCLEOTIDE SEQUENCE [LARGE SCALE GENOMIC DNA]</scope>
    <source>
        <strain evidence="3">FERA 1177</strain>
    </source>
</reference>
<accession>A0A4Q4N2U0</accession>
<comment type="caution">
    <text evidence="2">The sequence shown here is derived from an EMBL/GenBank/DDBJ whole genome shotgun (WGS) entry which is preliminary data.</text>
</comment>
<dbReference type="AlphaFoldDB" id="A0A4Q4N2U0"/>
<dbReference type="EMBL" id="PDXD01000052">
    <property type="protein sequence ID" value="RYN67461.1"/>
    <property type="molecule type" value="Genomic_DNA"/>
</dbReference>
<gene>
    <name evidence="2" type="ORF">AA0117_g11452</name>
</gene>
<dbReference type="PANTHER" id="PTHR33112:SF16">
    <property type="entry name" value="HETEROKARYON INCOMPATIBILITY DOMAIN-CONTAINING PROTEIN"/>
    <property type="match status" value="1"/>
</dbReference>
<dbReference type="Proteomes" id="UP000291422">
    <property type="component" value="Unassembled WGS sequence"/>
</dbReference>
<dbReference type="PANTHER" id="PTHR33112">
    <property type="entry name" value="DOMAIN PROTEIN, PUTATIVE-RELATED"/>
    <property type="match status" value="1"/>
</dbReference>
<evidence type="ECO:0000313" key="3">
    <source>
        <dbReference type="Proteomes" id="UP000291422"/>
    </source>
</evidence>